<evidence type="ECO:0000256" key="1">
    <source>
        <dbReference type="SAM" id="MobiDB-lite"/>
    </source>
</evidence>
<evidence type="ECO:0000313" key="2">
    <source>
        <dbReference type="EMBL" id="ETJ37516.1"/>
    </source>
</evidence>
<gene>
    <name evidence="2" type="ORF">Q604_UNBC08263G0001</name>
</gene>
<accession>W1Y542</accession>
<organism evidence="2">
    <name type="scientific">human gut metagenome</name>
    <dbReference type="NCBI Taxonomy" id="408170"/>
    <lineage>
        <taxon>unclassified sequences</taxon>
        <taxon>metagenomes</taxon>
        <taxon>organismal metagenomes</taxon>
    </lineage>
</organism>
<proteinExistence type="predicted"/>
<feature type="non-terminal residue" evidence="2">
    <location>
        <position position="26"/>
    </location>
</feature>
<sequence>MYMKFSSGGDSEEDTPVPIPNTEVKL</sequence>
<dbReference type="EMBL" id="AZMM01008263">
    <property type="protein sequence ID" value="ETJ37516.1"/>
    <property type="molecule type" value="Genomic_DNA"/>
</dbReference>
<reference evidence="2" key="1">
    <citation type="submission" date="2013-12" db="EMBL/GenBank/DDBJ databases">
        <title>A Varibaculum cambriense genome reconstructed from a premature infant gut community with otherwise low bacterial novelty that shifts toward anaerobic metabolism during the third week of life.</title>
        <authorList>
            <person name="Brown C.T."/>
            <person name="Sharon I."/>
            <person name="Thomas B.C."/>
            <person name="Castelle C.J."/>
            <person name="Morowitz M.J."/>
            <person name="Banfield J.F."/>
        </authorList>
    </citation>
    <scope>NUCLEOTIDE SEQUENCE</scope>
</reference>
<comment type="caution">
    <text evidence="2">The sequence shown here is derived from an EMBL/GenBank/DDBJ whole genome shotgun (WGS) entry which is preliminary data.</text>
</comment>
<dbReference type="AlphaFoldDB" id="W1Y542"/>
<name>W1Y542_9ZZZZ</name>
<feature type="region of interest" description="Disordered" evidence="1">
    <location>
        <begin position="1"/>
        <end position="26"/>
    </location>
</feature>
<protein>
    <submittedName>
        <fullName evidence="2">Uncharacterized protein</fullName>
    </submittedName>
</protein>